<name>A0ACC1MWN5_9APHY</name>
<sequence>MVECGWAWGEMGKEGIRALDTLDMANGHGSPLSHPYLHKPLPGHENAGSDISSIAPSQSASQIGHSSGPSTLVDSAWRGSSPLTVPTPPKPYTLQIPPAHSIGEFVLPNGTIHSTIEEETGGGSSAEEDEPAVPVEVHENPRFSKGKPKTKAKRAGQEERSKSVTVVVPEDGRVRGMEGDGGEADGRSREGTVERRVRRKKGKGIAHLNEDQLRGCSHQPWNELVRRSLRPRLPLVLELLPQDLVLRPHPQDHYDRDPGDLRRPRDDEQPPDERAQDAALRQPRAAAGEAEERADGDHDERGVARVADDGVRAVRDELVVLAQGQLEGEVPAKRAVAKDADDAADGAEEGAGEEGGRKFPDNPEATRAFQKVSVAYDILSKPSSKRMYDSRSQQAPFDFFASPLLPPGRGDLPKRRDRRLQRPPRR</sequence>
<keyword evidence="2" id="KW-1185">Reference proteome</keyword>
<reference evidence="1" key="1">
    <citation type="submission" date="2022-08" db="EMBL/GenBank/DDBJ databases">
        <title>Genome Sequence of Pycnoporus sanguineus.</title>
        <authorList>
            <person name="Buettner E."/>
        </authorList>
    </citation>
    <scope>NUCLEOTIDE SEQUENCE</scope>
    <source>
        <strain evidence="1">CG-C14</strain>
    </source>
</reference>
<evidence type="ECO:0000313" key="1">
    <source>
        <dbReference type="EMBL" id="KAJ2971437.1"/>
    </source>
</evidence>
<dbReference type="Proteomes" id="UP001144978">
    <property type="component" value="Unassembled WGS sequence"/>
</dbReference>
<proteinExistence type="predicted"/>
<evidence type="ECO:0000313" key="2">
    <source>
        <dbReference type="Proteomes" id="UP001144978"/>
    </source>
</evidence>
<gene>
    <name evidence="1" type="ORF">NUW54_g12507</name>
</gene>
<protein>
    <submittedName>
        <fullName evidence="1">Uncharacterized protein</fullName>
    </submittedName>
</protein>
<comment type="caution">
    <text evidence="1">The sequence shown here is derived from an EMBL/GenBank/DDBJ whole genome shotgun (WGS) entry which is preliminary data.</text>
</comment>
<organism evidence="1 2">
    <name type="scientific">Trametes sanguinea</name>
    <dbReference type="NCBI Taxonomy" id="158606"/>
    <lineage>
        <taxon>Eukaryota</taxon>
        <taxon>Fungi</taxon>
        <taxon>Dikarya</taxon>
        <taxon>Basidiomycota</taxon>
        <taxon>Agaricomycotina</taxon>
        <taxon>Agaricomycetes</taxon>
        <taxon>Polyporales</taxon>
        <taxon>Polyporaceae</taxon>
        <taxon>Trametes</taxon>
    </lineage>
</organism>
<dbReference type="EMBL" id="JANSHE010005352">
    <property type="protein sequence ID" value="KAJ2971437.1"/>
    <property type="molecule type" value="Genomic_DNA"/>
</dbReference>
<accession>A0ACC1MWN5</accession>